<evidence type="ECO:0008006" key="4">
    <source>
        <dbReference type="Google" id="ProtNLM"/>
    </source>
</evidence>
<feature type="signal peptide" evidence="1">
    <location>
        <begin position="1"/>
        <end position="24"/>
    </location>
</feature>
<accession>A0A4Z0PUU1</accession>
<dbReference type="SUPFAM" id="SSF48452">
    <property type="entry name" value="TPR-like"/>
    <property type="match status" value="2"/>
</dbReference>
<organism evidence="2 3">
    <name type="scientific">Hymenobacter metallicola</name>
    <dbReference type="NCBI Taxonomy" id="2563114"/>
    <lineage>
        <taxon>Bacteria</taxon>
        <taxon>Pseudomonadati</taxon>
        <taxon>Bacteroidota</taxon>
        <taxon>Cytophagia</taxon>
        <taxon>Cytophagales</taxon>
        <taxon>Hymenobacteraceae</taxon>
        <taxon>Hymenobacter</taxon>
    </lineage>
</organism>
<proteinExistence type="predicted"/>
<dbReference type="AlphaFoldDB" id="A0A4Z0PUU1"/>
<dbReference type="Gene3D" id="1.25.40.10">
    <property type="entry name" value="Tetratricopeptide repeat domain"/>
    <property type="match status" value="2"/>
</dbReference>
<reference evidence="2 3" key="1">
    <citation type="submission" date="2019-04" db="EMBL/GenBank/DDBJ databases">
        <authorList>
            <person name="Feng G."/>
            <person name="Zhang J."/>
            <person name="Zhu H."/>
        </authorList>
    </citation>
    <scope>NUCLEOTIDE SEQUENCE [LARGE SCALE GENOMIC DNA]</scope>
    <source>
        <strain evidence="2 3">9PBR-1</strain>
    </source>
</reference>
<dbReference type="RefSeq" id="WP_135398775.1">
    <property type="nucleotide sequence ID" value="NZ_SRMB01000007.1"/>
</dbReference>
<dbReference type="EMBL" id="SRMB01000007">
    <property type="protein sequence ID" value="TGE21046.1"/>
    <property type="molecule type" value="Genomic_DNA"/>
</dbReference>
<gene>
    <name evidence="2" type="ORF">E5K02_23835</name>
</gene>
<feature type="chain" id="PRO_5021275604" description="Tetratricopeptide repeat protein" evidence="1">
    <location>
        <begin position="25"/>
        <end position="561"/>
    </location>
</feature>
<evidence type="ECO:0000313" key="3">
    <source>
        <dbReference type="Proteomes" id="UP000298471"/>
    </source>
</evidence>
<dbReference type="InterPro" id="IPR011990">
    <property type="entry name" value="TPR-like_helical_dom_sf"/>
</dbReference>
<evidence type="ECO:0000313" key="2">
    <source>
        <dbReference type="EMBL" id="TGE21046.1"/>
    </source>
</evidence>
<keyword evidence="1" id="KW-0732">Signal</keyword>
<dbReference type="Proteomes" id="UP000298471">
    <property type="component" value="Unassembled WGS sequence"/>
</dbReference>
<name>A0A4Z0PUU1_9BACT</name>
<protein>
    <recommendedName>
        <fullName evidence="4">Tetratricopeptide repeat protein</fullName>
    </recommendedName>
</protein>
<dbReference type="OrthoDB" id="9778494at2"/>
<keyword evidence="3" id="KW-1185">Reference proteome</keyword>
<sequence length="561" mass="61653">MKLLPAAALWVVLGGLLSPACRQATSQAPSQAEINAIGLKQGSITMCGPASGQQLGTATFGTSCSAAVQPDFNLALTLLHSFEYDEAEKVFARVIAREPSCAMAYWGVAMCSYHPLWTPPSPAELTKGAKAIELAQRLPGKTPRETAYIQVLQAFYQDWEHVEHKVRALRLEQAMARVHAQYPQDPEATIFYALALDAAADPTDKTFVKQKKAGALLQALYPGEPNHPGILHYLIHTYDYPELARLALPATRKYASVAPSSAHALHMPSHIFTRLGLWDECITSNLAATESARCYAASTGLPGHWDEELHGLDYLMYAYLQQGKTELARAQWQYLATIREVTPVNFKVAYAYAAIPARYVLENRLWQEAARLPLRPGSLDWQQYPWQAGIIHFTRALGQAHLGHPDSARREVEALRGLHHALLGQKDAYKATQVQIQLLGAEAWTLLAAGEAAAAEQRMRQAADLEDRTEKHPVTPSEVLPARELLADMLLQLQRPQEALAAYEANLRTHPNRRNGLRGAATAAAQSGAPEKAARYGQQLRKVTLPLTTGRADKGAWLALP</sequence>
<dbReference type="PANTHER" id="PTHR45588">
    <property type="entry name" value="TPR DOMAIN-CONTAINING PROTEIN"/>
    <property type="match status" value="1"/>
</dbReference>
<comment type="caution">
    <text evidence="2">The sequence shown here is derived from an EMBL/GenBank/DDBJ whole genome shotgun (WGS) entry which is preliminary data.</text>
</comment>
<evidence type="ECO:0000256" key="1">
    <source>
        <dbReference type="SAM" id="SignalP"/>
    </source>
</evidence>
<dbReference type="PANTHER" id="PTHR45588:SF1">
    <property type="entry name" value="WW DOMAIN-CONTAINING PROTEIN"/>
    <property type="match status" value="1"/>
</dbReference>